<accession>A0A6J4TQ54</accession>
<feature type="non-terminal residue" evidence="2">
    <location>
        <position position="1"/>
    </location>
</feature>
<feature type="compositionally biased region" description="Low complexity" evidence="1">
    <location>
        <begin position="1"/>
        <end position="13"/>
    </location>
</feature>
<feature type="compositionally biased region" description="Basic and acidic residues" evidence="1">
    <location>
        <begin position="91"/>
        <end position="106"/>
    </location>
</feature>
<organism evidence="2">
    <name type="scientific">uncultured Solirubrobacteraceae bacterium</name>
    <dbReference type="NCBI Taxonomy" id="1162706"/>
    <lineage>
        <taxon>Bacteria</taxon>
        <taxon>Bacillati</taxon>
        <taxon>Actinomycetota</taxon>
        <taxon>Thermoleophilia</taxon>
        <taxon>Solirubrobacterales</taxon>
        <taxon>Solirubrobacteraceae</taxon>
        <taxon>environmental samples</taxon>
    </lineage>
</organism>
<keyword evidence="2" id="KW-0472">Membrane</keyword>
<gene>
    <name evidence="2" type="ORF">AVDCRST_MAG30-3550</name>
</gene>
<feature type="compositionally biased region" description="Low complexity" evidence="1">
    <location>
        <begin position="139"/>
        <end position="152"/>
    </location>
</feature>
<proteinExistence type="predicted"/>
<sequence length="210" mass="23313">ERGRAARGAAGRLRGADARRRLGAGPARVGPRAQRRLRGRPAHDDPRPRPRAPGVPALLRPRGGRRRDRPGDDPHRAARRRPVDQRAVPALHDRPRGARRGRQDRPQRRRRARGRLRHGRRPADRAAQAVVLRRRPRLPRAAAHPLRRPGAARPDRRARRAQRDPAPLLRRRLGRARGARRARGPADAAARRGVAGVGAGGRRARGGDGM</sequence>
<feature type="non-terminal residue" evidence="2">
    <location>
        <position position="210"/>
    </location>
</feature>
<feature type="compositionally biased region" description="Gly residues" evidence="1">
    <location>
        <begin position="195"/>
        <end position="210"/>
    </location>
</feature>
<feature type="compositionally biased region" description="Low complexity" evidence="1">
    <location>
        <begin position="52"/>
        <end position="61"/>
    </location>
</feature>
<protein>
    <submittedName>
        <fullName evidence="2">Hypothetical transmembrane protein coupled to NADH-ubiquinone oxidoreductase chain 5 homolog</fullName>
    </submittedName>
</protein>
<feature type="compositionally biased region" description="Basic and acidic residues" evidence="1">
    <location>
        <begin position="69"/>
        <end position="84"/>
    </location>
</feature>
<feature type="compositionally biased region" description="Basic residues" evidence="1">
    <location>
        <begin position="107"/>
        <end position="120"/>
    </location>
</feature>
<feature type="compositionally biased region" description="Basic residues" evidence="1">
    <location>
        <begin position="169"/>
        <end position="183"/>
    </location>
</feature>
<keyword evidence="2" id="KW-0830">Ubiquinone</keyword>
<evidence type="ECO:0000313" key="2">
    <source>
        <dbReference type="EMBL" id="CAA9528250.1"/>
    </source>
</evidence>
<evidence type="ECO:0000256" key="1">
    <source>
        <dbReference type="SAM" id="MobiDB-lite"/>
    </source>
</evidence>
<feature type="region of interest" description="Disordered" evidence="1">
    <location>
        <begin position="1"/>
        <end position="210"/>
    </location>
</feature>
<feature type="compositionally biased region" description="Low complexity" evidence="1">
    <location>
        <begin position="23"/>
        <end position="32"/>
    </location>
</feature>
<keyword evidence="2" id="KW-0812">Transmembrane</keyword>
<name>A0A6J4TQ54_9ACTN</name>
<dbReference type="EMBL" id="CADCVS010000466">
    <property type="protein sequence ID" value="CAA9528250.1"/>
    <property type="molecule type" value="Genomic_DNA"/>
</dbReference>
<reference evidence="2" key="1">
    <citation type="submission" date="2020-02" db="EMBL/GenBank/DDBJ databases">
        <authorList>
            <person name="Meier V. D."/>
        </authorList>
    </citation>
    <scope>NUCLEOTIDE SEQUENCE</scope>
    <source>
        <strain evidence="2">AVDCRST_MAG30</strain>
    </source>
</reference>
<dbReference type="AlphaFoldDB" id="A0A6J4TQ54"/>
<feature type="compositionally biased region" description="Low complexity" evidence="1">
    <location>
        <begin position="185"/>
        <end position="194"/>
    </location>
</feature>